<keyword evidence="12" id="KW-0220">Diaminopimelate biosynthesis</keyword>
<dbReference type="GO" id="GO:0019877">
    <property type="term" value="P:diaminopimelate biosynthetic process"/>
    <property type="evidence" value="ECO:0007669"/>
    <property type="project" value="UniProtKB-KW"/>
</dbReference>
<dbReference type="EMBL" id="CP014223">
    <property type="protein sequence ID" value="AMJ40071.1"/>
    <property type="molecule type" value="Genomic_DNA"/>
</dbReference>
<evidence type="ECO:0000256" key="9">
    <source>
        <dbReference type="ARBA" id="ARBA00022741"/>
    </source>
</evidence>
<evidence type="ECO:0000256" key="13">
    <source>
        <dbReference type="ARBA" id="ARBA00023154"/>
    </source>
</evidence>
<feature type="domain" description="ACT" evidence="19">
    <location>
        <begin position="262"/>
        <end position="345"/>
    </location>
</feature>
<keyword evidence="11 16" id="KW-0067">ATP-binding</keyword>
<dbReference type="InterPro" id="IPR001341">
    <property type="entry name" value="Asp_kinase"/>
</dbReference>
<dbReference type="EC" id="2.7.2.4" evidence="17"/>
<keyword evidence="22" id="KW-1185">Reference proteome</keyword>
<dbReference type="PANTHER" id="PTHR21499:SF3">
    <property type="entry name" value="ASPARTOKINASE"/>
    <property type="match status" value="1"/>
</dbReference>
<evidence type="ECO:0000313" key="21">
    <source>
        <dbReference type="EMBL" id="SHE79942.1"/>
    </source>
</evidence>
<dbReference type="InterPro" id="IPR054352">
    <property type="entry name" value="ACT_Aspartokinase"/>
</dbReference>
<gene>
    <name evidence="20" type="primary">lysC</name>
    <name evidence="20" type="ORF">CPRO_04620</name>
    <name evidence="21" type="ORF">SAMN02745151_01845</name>
</gene>
<keyword evidence="8" id="KW-0677">Repeat</keyword>
<dbReference type="NCBIfam" id="NF005155">
    <property type="entry name" value="PRK06635.1-4"/>
    <property type="match status" value="1"/>
</dbReference>
<protein>
    <recommendedName>
        <fullName evidence="17">Aspartokinase</fullName>
        <ecNumber evidence="17">2.7.2.4</ecNumber>
    </recommendedName>
</protein>
<comment type="catalytic activity">
    <reaction evidence="14 17">
        <text>L-aspartate + ATP = 4-phospho-L-aspartate + ADP</text>
        <dbReference type="Rhea" id="RHEA:23776"/>
        <dbReference type="ChEBI" id="CHEBI:29991"/>
        <dbReference type="ChEBI" id="CHEBI:30616"/>
        <dbReference type="ChEBI" id="CHEBI:57535"/>
        <dbReference type="ChEBI" id="CHEBI:456216"/>
        <dbReference type="EC" id="2.7.2.4"/>
    </reaction>
</comment>
<reference evidence="22" key="2">
    <citation type="submission" date="2016-01" db="EMBL/GenBank/DDBJ databases">
        <authorList>
            <person name="Poehlein A."/>
            <person name="Schlien K."/>
            <person name="Gottschalk G."/>
            <person name="Buckel W."/>
            <person name="Daniel R."/>
        </authorList>
    </citation>
    <scope>NUCLEOTIDE SEQUENCE [LARGE SCALE GENOMIC DNA]</scope>
    <source>
        <strain evidence="22">X2</strain>
    </source>
</reference>
<evidence type="ECO:0000256" key="4">
    <source>
        <dbReference type="ARBA" id="ARBA00005139"/>
    </source>
</evidence>
<evidence type="ECO:0000256" key="12">
    <source>
        <dbReference type="ARBA" id="ARBA00022915"/>
    </source>
</evidence>
<feature type="binding site" evidence="16">
    <location>
        <begin position="208"/>
        <end position="209"/>
    </location>
    <ligand>
        <name>ATP</name>
        <dbReference type="ChEBI" id="CHEBI:30616"/>
    </ligand>
</feature>
<dbReference type="InterPro" id="IPR036393">
    <property type="entry name" value="AceGlu_kinase-like_sf"/>
</dbReference>
<evidence type="ECO:0000256" key="3">
    <source>
        <dbReference type="ARBA" id="ARBA00004986"/>
    </source>
</evidence>
<reference evidence="23" key="3">
    <citation type="submission" date="2016-11" db="EMBL/GenBank/DDBJ databases">
        <authorList>
            <person name="Jaros S."/>
            <person name="Januszkiewicz K."/>
            <person name="Wedrychowicz H."/>
        </authorList>
    </citation>
    <scope>NUCLEOTIDE SEQUENCE [LARGE SCALE GENOMIC DNA]</scope>
    <source>
        <strain evidence="23">DSM 1682</strain>
    </source>
</reference>
<dbReference type="InterPro" id="IPR001048">
    <property type="entry name" value="Asp/Glu/Uridylate_kinase"/>
</dbReference>
<comment type="subunit">
    <text evidence="15">Tetramer consisting of 2 isoforms Alpha (catalytic and regulation) and of a homodimer of 2 isoforms Beta (regulation).</text>
</comment>
<dbReference type="KEGG" id="cpro:CPRO_04620"/>
<evidence type="ECO:0000256" key="14">
    <source>
        <dbReference type="ARBA" id="ARBA00047872"/>
    </source>
</evidence>
<dbReference type="CDD" id="cd04261">
    <property type="entry name" value="AAK_AKii-LysC-BS"/>
    <property type="match status" value="1"/>
</dbReference>
<dbReference type="FunFam" id="3.40.1160.10:FF:000002">
    <property type="entry name" value="Aspartokinase"/>
    <property type="match status" value="1"/>
</dbReference>
<feature type="binding site" evidence="16">
    <location>
        <begin position="172"/>
        <end position="173"/>
    </location>
    <ligand>
        <name>ATP</name>
        <dbReference type="ChEBI" id="CHEBI:30616"/>
    </ligand>
</feature>
<dbReference type="GO" id="GO:0005829">
    <property type="term" value="C:cytosol"/>
    <property type="evidence" value="ECO:0007669"/>
    <property type="project" value="TreeGrafter"/>
</dbReference>
<dbReference type="NCBIfam" id="TIGR00657">
    <property type="entry name" value="asp_kinases"/>
    <property type="match status" value="1"/>
</dbReference>
<evidence type="ECO:0000256" key="11">
    <source>
        <dbReference type="ARBA" id="ARBA00022840"/>
    </source>
</evidence>
<dbReference type="PANTHER" id="PTHR21499">
    <property type="entry name" value="ASPARTATE KINASE"/>
    <property type="match status" value="1"/>
</dbReference>
<dbReference type="NCBIfam" id="NF005154">
    <property type="entry name" value="PRK06635.1-2"/>
    <property type="match status" value="1"/>
</dbReference>
<keyword evidence="6 18" id="KW-0028">Amino-acid biosynthesis</keyword>
<dbReference type="InterPro" id="IPR045865">
    <property type="entry name" value="ACT-like_dom_sf"/>
</dbReference>
<dbReference type="Proteomes" id="UP000184204">
    <property type="component" value="Unassembled WGS sequence"/>
</dbReference>
<evidence type="ECO:0000313" key="22">
    <source>
        <dbReference type="Proteomes" id="UP000068026"/>
    </source>
</evidence>
<comment type="pathway">
    <text evidence="3 18">Amino-acid biosynthesis; L-methionine biosynthesis via de novo pathway; L-homoserine from L-aspartate: step 1/3.</text>
</comment>
<evidence type="ECO:0000256" key="1">
    <source>
        <dbReference type="ARBA" id="ARBA00003121"/>
    </source>
</evidence>
<evidence type="ECO:0000256" key="18">
    <source>
        <dbReference type="RuleBase" id="RU004249"/>
    </source>
</evidence>
<comment type="pathway">
    <text evidence="4 18">Amino-acid biosynthesis; L-threonine biosynthesis; L-threonine from L-aspartate: step 1/5.</text>
</comment>
<dbReference type="Pfam" id="PF22468">
    <property type="entry name" value="ACT_9"/>
    <property type="match status" value="2"/>
</dbReference>
<comment type="similarity">
    <text evidence="5 17">Belongs to the aspartokinase family.</text>
</comment>
<dbReference type="OrthoDB" id="9799110at2"/>
<evidence type="ECO:0000256" key="7">
    <source>
        <dbReference type="ARBA" id="ARBA00022679"/>
    </source>
</evidence>
<keyword evidence="7 17" id="KW-0808">Transferase</keyword>
<reference evidence="20 22" key="1">
    <citation type="journal article" date="2016" name="Genome Announc.">
        <title>Complete Genome Sequence of the Amino Acid-Fermenting Clostridium propionicum X2 (DSM 1682).</title>
        <authorList>
            <person name="Poehlein A."/>
            <person name="Schlien K."/>
            <person name="Chowdhury N.P."/>
            <person name="Gottschalk G."/>
            <person name="Buckel W."/>
            <person name="Daniel R."/>
        </authorList>
    </citation>
    <scope>NUCLEOTIDE SEQUENCE [LARGE SCALE GENOMIC DNA]</scope>
    <source>
        <strain evidence="20 22">X2</strain>
    </source>
</reference>
<feature type="binding site" evidence="16">
    <location>
        <position position="183"/>
    </location>
    <ligand>
        <name>ATP</name>
        <dbReference type="ChEBI" id="CHEBI:30616"/>
    </ligand>
</feature>
<dbReference type="InterPro" id="IPR041740">
    <property type="entry name" value="AKii-LysC-BS"/>
</dbReference>
<evidence type="ECO:0000256" key="6">
    <source>
        <dbReference type="ARBA" id="ARBA00022605"/>
    </source>
</evidence>
<dbReference type="Proteomes" id="UP000068026">
    <property type="component" value="Chromosome"/>
</dbReference>
<keyword evidence="9 16" id="KW-0547">Nucleotide-binding</keyword>
<feature type="binding site" evidence="16">
    <location>
        <position position="178"/>
    </location>
    <ligand>
        <name>ATP</name>
        <dbReference type="ChEBI" id="CHEBI:30616"/>
    </ligand>
</feature>
<evidence type="ECO:0000256" key="10">
    <source>
        <dbReference type="ARBA" id="ARBA00022777"/>
    </source>
</evidence>
<dbReference type="GO" id="GO:0009089">
    <property type="term" value="P:lysine biosynthetic process via diaminopimelate"/>
    <property type="evidence" value="ECO:0007669"/>
    <property type="project" value="UniProtKB-UniPathway"/>
</dbReference>
<comment type="function">
    <text evidence="1">Catalyzes the phosphorylation of the beta-carboxyl group of aspartic acid with ATP to yield 4-phospho-L-aspartate, which is involved in the branched biosynthetic pathway leading to the biosynthesis of amino acids threonine, isoleucine and methionine.</text>
</comment>
<keyword evidence="10 17" id="KW-0418">Kinase</keyword>
<dbReference type="GO" id="GO:0009088">
    <property type="term" value="P:threonine biosynthetic process"/>
    <property type="evidence" value="ECO:0007669"/>
    <property type="project" value="UniProtKB-UniPathway"/>
</dbReference>
<feature type="binding site" evidence="16">
    <location>
        <position position="46"/>
    </location>
    <ligand>
        <name>substrate</name>
    </ligand>
</feature>
<dbReference type="GO" id="GO:0009090">
    <property type="term" value="P:homoserine biosynthetic process"/>
    <property type="evidence" value="ECO:0007669"/>
    <property type="project" value="TreeGrafter"/>
</dbReference>
<evidence type="ECO:0000256" key="5">
    <source>
        <dbReference type="ARBA" id="ARBA00010122"/>
    </source>
</evidence>
<dbReference type="FunFam" id="3.30.2130.10:FF:000001">
    <property type="entry name" value="Bifunctional aspartokinase/homoserine dehydrogenase"/>
    <property type="match status" value="1"/>
</dbReference>
<evidence type="ECO:0000256" key="8">
    <source>
        <dbReference type="ARBA" id="ARBA00022737"/>
    </source>
</evidence>
<evidence type="ECO:0000256" key="16">
    <source>
        <dbReference type="PIRSR" id="PIRSR000726-1"/>
    </source>
</evidence>
<evidence type="ECO:0000256" key="2">
    <source>
        <dbReference type="ARBA" id="ARBA00004766"/>
    </source>
</evidence>
<dbReference type="PROSITE" id="PS51671">
    <property type="entry name" value="ACT"/>
    <property type="match status" value="1"/>
</dbReference>
<dbReference type="InterPro" id="IPR018042">
    <property type="entry name" value="Aspartate_kinase_CS"/>
</dbReference>
<name>A0A0X8V8H0_ANAPI</name>
<keyword evidence="13" id="KW-0457">Lysine biosynthesis</keyword>
<evidence type="ECO:0000313" key="20">
    <source>
        <dbReference type="EMBL" id="AMJ40071.1"/>
    </source>
</evidence>
<dbReference type="GO" id="GO:0005524">
    <property type="term" value="F:ATP binding"/>
    <property type="evidence" value="ECO:0007669"/>
    <property type="project" value="UniProtKB-KW"/>
</dbReference>
<dbReference type="Gene3D" id="3.40.1160.10">
    <property type="entry name" value="Acetylglutamate kinase-like"/>
    <property type="match status" value="1"/>
</dbReference>
<sequence length="408" mass="43848">MLIVQKYGGSSVANAERVFNVAKRILKAKEAGNDVVVVLSAQGKTTDGLIAKAKEINPKASRREMDMLLVTGEQQSVALMAMAISALGGRAVSLNGVQVGIETTNTYSNARIRKIQTERIENELERGNIVLVTGFQGVSTHGDMTTLGRGGSDTSAVALAAALHADVCEIYTDVDGVYTADPRVVKDAQKLDEISYDEMLELASLGAKVLHCRSVEVAKKYNVKLSVLSSMTDAEGTEVKEECKMERMLVSGVAADKNVSRISIMGIKDEPGKAFEIFALMAREKVSVDIILQSTGHDGKQDISFTIGKDDLDIALKALEDNKDRLTAETILHDDSVAKLSIVGAGMATNPGVAAMFFEAMYDAGVNIHMISTSEIKITVLISETDIDTAMVAVHDKFKNASVNMRKN</sequence>
<dbReference type="PROSITE" id="PS00324">
    <property type="entry name" value="ASPARTOKINASE"/>
    <property type="match status" value="1"/>
</dbReference>
<dbReference type="InterPro" id="IPR005260">
    <property type="entry name" value="Asp_kin_monofn"/>
</dbReference>
<evidence type="ECO:0000256" key="15">
    <source>
        <dbReference type="ARBA" id="ARBA00063835"/>
    </source>
</evidence>
<dbReference type="RefSeq" id="WP_066047435.1">
    <property type="nucleotide sequence ID" value="NZ_CP014223.1"/>
</dbReference>
<dbReference type="SUPFAM" id="SSF55021">
    <property type="entry name" value="ACT-like"/>
    <property type="match status" value="2"/>
</dbReference>
<feature type="binding site" evidence="16">
    <location>
        <position position="73"/>
    </location>
    <ligand>
        <name>substrate</name>
    </ligand>
</feature>
<dbReference type="CDD" id="cd04923">
    <property type="entry name" value="ACT_AK-LysC-DapG-like_2"/>
    <property type="match status" value="1"/>
</dbReference>
<dbReference type="NCBIfam" id="TIGR00656">
    <property type="entry name" value="asp_kin_monofn"/>
    <property type="match status" value="1"/>
</dbReference>
<evidence type="ECO:0000259" key="19">
    <source>
        <dbReference type="PROSITE" id="PS51671"/>
    </source>
</evidence>
<dbReference type="AlphaFoldDB" id="A0A0X8V8H0"/>
<dbReference type="SUPFAM" id="SSF53633">
    <property type="entry name" value="Carbamate kinase-like"/>
    <property type="match status" value="1"/>
</dbReference>
<feature type="binding site" evidence="16">
    <location>
        <begin position="6"/>
        <end position="9"/>
    </location>
    <ligand>
        <name>ATP</name>
        <dbReference type="ChEBI" id="CHEBI:30616"/>
    </ligand>
</feature>
<accession>A0A0X8V8H0</accession>
<dbReference type="GO" id="GO:0004072">
    <property type="term" value="F:aspartate kinase activity"/>
    <property type="evidence" value="ECO:0007669"/>
    <property type="project" value="UniProtKB-EC"/>
</dbReference>
<dbReference type="EMBL" id="FQUA01000007">
    <property type="protein sequence ID" value="SHE79942.1"/>
    <property type="molecule type" value="Genomic_DNA"/>
</dbReference>
<dbReference type="CDD" id="cd04913">
    <property type="entry name" value="ACT_AKii-LysC-BS-like_1"/>
    <property type="match status" value="1"/>
</dbReference>
<comment type="pathway">
    <text evidence="2 18">Amino-acid biosynthesis; L-lysine biosynthesis via DAP pathway; (S)-tetrahydrodipicolinate from L-aspartate: step 1/4.</text>
</comment>
<evidence type="ECO:0000313" key="23">
    <source>
        <dbReference type="Proteomes" id="UP000184204"/>
    </source>
</evidence>
<dbReference type="PIRSF" id="PIRSF000726">
    <property type="entry name" value="Asp_kin"/>
    <property type="match status" value="1"/>
</dbReference>
<dbReference type="Gene3D" id="3.30.2130.10">
    <property type="entry name" value="VC0802-like"/>
    <property type="match status" value="1"/>
</dbReference>
<evidence type="ECO:0000256" key="17">
    <source>
        <dbReference type="RuleBase" id="RU003448"/>
    </source>
</evidence>
<dbReference type="InterPro" id="IPR002912">
    <property type="entry name" value="ACT_dom"/>
</dbReference>
<reference evidence="21" key="4">
    <citation type="submission" date="2016-11" db="EMBL/GenBank/DDBJ databases">
        <authorList>
            <person name="Varghese N."/>
            <person name="Submissions S."/>
        </authorList>
    </citation>
    <scope>NUCLEOTIDE SEQUENCE</scope>
    <source>
        <strain evidence="21">DSM 1682</strain>
    </source>
</reference>
<dbReference type="Pfam" id="PF00696">
    <property type="entry name" value="AA_kinase"/>
    <property type="match status" value="1"/>
</dbReference>
<organism evidence="21 23">
    <name type="scientific">Anaerotignum propionicum DSM 1682</name>
    <dbReference type="NCBI Taxonomy" id="991789"/>
    <lineage>
        <taxon>Bacteria</taxon>
        <taxon>Bacillati</taxon>
        <taxon>Bacillota</taxon>
        <taxon>Clostridia</taxon>
        <taxon>Lachnospirales</taxon>
        <taxon>Anaerotignaceae</taxon>
        <taxon>Anaerotignum</taxon>
    </lineage>
</organism>
<proteinExistence type="inferred from homology"/>